<keyword evidence="2" id="KW-0408">Iron</keyword>
<organism evidence="5 6">
    <name type="scientific">Desulfonauticus submarinus</name>
    <dbReference type="NCBI Taxonomy" id="206665"/>
    <lineage>
        <taxon>Bacteria</taxon>
        <taxon>Pseudomonadati</taxon>
        <taxon>Thermodesulfobacteriota</taxon>
        <taxon>Desulfovibrionia</taxon>
        <taxon>Desulfovibrionales</taxon>
        <taxon>Desulfonauticaceae</taxon>
        <taxon>Desulfonauticus</taxon>
    </lineage>
</organism>
<dbReference type="Gene3D" id="3.40.50.1780">
    <property type="match status" value="1"/>
</dbReference>
<dbReference type="SUPFAM" id="SSF54862">
    <property type="entry name" value="4Fe-4S ferredoxins"/>
    <property type="match status" value="1"/>
</dbReference>
<dbReference type="PROSITE" id="PS00198">
    <property type="entry name" value="4FE4S_FER_1"/>
    <property type="match status" value="1"/>
</dbReference>
<dbReference type="GO" id="GO:0005506">
    <property type="term" value="F:iron ion binding"/>
    <property type="evidence" value="ECO:0007669"/>
    <property type="project" value="InterPro"/>
</dbReference>
<dbReference type="Gene3D" id="3.40.950.10">
    <property type="entry name" value="Fe-only Hydrogenase (Larger Subunit), Chain L, domain 3"/>
    <property type="match status" value="1"/>
</dbReference>
<keyword evidence="6" id="KW-1185">Reference proteome</keyword>
<dbReference type="InterPro" id="IPR050340">
    <property type="entry name" value="Cytosolic_Fe-S_CAF"/>
</dbReference>
<gene>
    <name evidence="5" type="ORF">SAMN04488516_10944</name>
</gene>
<evidence type="ECO:0000259" key="4">
    <source>
        <dbReference type="PROSITE" id="PS51379"/>
    </source>
</evidence>
<evidence type="ECO:0000256" key="1">
    <source>
        <dbReference type="ARBA" id="ARBA00022723"/>
    </source>
</evidence>
<dbReference type="PROSITE" id="PS51379">
    <property type="entry name" value="4FE4S_FER_2"/>
    <property type="match status" value="2"/>
</dbReference>
<dbReference type="Proteomes" id="UP000199602">
    <property type="component" value="Unassembled WGS sequence"/>
</dbReference>
<keyword evidence="1" id="KW-0479">Metal-binding</keyword>
<feature type="domain" description="4Fe-4S ferredoxin-type" evidence="4">
    <location>
        <begin position="82"/>
        <end position="111"/>
    </location>
</feature>
<evidence type="ECO:0000256" key="3">
    <source>
        <dbReference type="ARBA" id="ARBA00023014"/>
    </source>
</evidence>
<dbReference type="InterPro" id="IPR009016">
    <property type="entry name" value="Fe_hydrogenase"/>
</dbReference>
<dbReference type="InterPro" id="IPR017900">
    <property type="entry name" value="4Fe4S_Fe_S_CS"/>
</dbReference>
<evidence type="ECO:0000256" key="2">
    <source>
        <dbReference type="ARBA" id="ARBA00023004"/>
    </source>
</evidence>
<dbReference type="GO" id="GO:0051536">
    <property type="term" value="F:iron-sulfur cluster binding"/>
    <property type="evidence" value="ECO:0007669"/>
    <property type="project" value="UniProtKB-KW"/>
</dbReference>
<feature type="domain" description="4Fe-4S ferredoxin-type" evidence="4">
    <location>
        <begin position="50"/>
        <end position="80"/>
    </location>
</feature>
<evidence type="ECO:0000313" key="6">
    <source>
        <dbReference type="Proteomes" id="UP000199602"/>
    </source>
</evidence>
<dbReference type="Gene3D" id="3.30.70.20">
    <property type="match status" value="1"/>
</dbReference>
<dbReference type="SUPFAM" id="SSF53920">
    <property type="entry name" value="Fe-only hydrogenase"/>
    <property type="match status" value="1"/>
</dbReference>
<dbReference type="Pfam" id="PF12838">
    <property type="entry name" value="Fer4_7"/>
    <property type="match status" value="1"/>
</dbReference>
<evidence type="ECO:0000313" key="5">
    <source>
        <dbReference type="EMBL" id="SDN85747.1"/>
    </source>
</evidence>
<dbReference type="Pfam" id="PF02906">
    <property type="entry name" value="Fe_hyd_lg_C"/>
    <property type="match status" value="1"/>
</dbReference>
<dbReference type="AlphaFoldDB" id="A0A1H0ETG1"/>
<dbReference type="NCBIfam" id="TIGR02512">
    <property type="entry name" value="FeFe_hydrog_A"/>
    <property type="match status" value="1"/>
</dbReference>
<dbReference type="InterPro" id="IPR013352">
    <property type="entry name" value="Fe_hydrogenase_subset"/>
</dbReference>
<proteinExistence type="predicted"/>
<reference evidence="5 6" key="1">
    <citation type="submission" date="2016-10" db="EMBL/GenBank/DDBJ databases">
        <authorList>
            <person name="de Groot N.N."/>
        </authorList>
    </citation>
    <scope>NUCLEOTIDE SEQUENCE [LARGE SCALE GENOMIC DNA]</scope>
    <source>
        <strain evidence="5 6">DSM 15269</strain>
    </source>
</reference>
<accession>A0A1H0ETG1</accession>
<dbReference type="GO" id="GO:0008901">
    <property type="term" value="F:ferredoxin hydrogenase activity"/>
    <property type="evidence" value="ECO:0007669"/>
    <property type="project" value="InterPro"/>
</dbReference>
<protein>
    <submittedName>
        <fullName evidence="5">Ferredoxin hydrogenase large subunit</fullName>
    </submittedName>
</protein>
<dbReference type="PANTHER" id="PTHR11615">
    <property type="entry name" value="NITRATE, FORMATE, IRON DEHYDROGENASE"/>
    <property type="match status" value="1"/>
</dbReference>
<dbReference type="InterPro" id="IPR004108">
    <property type="entry name" value="Fe_hydrogenase_lsu_C"/>
</dbReference>
<dbReference type="InterPro" id="IPR017896">
    <property type="entry name" value="4Fe4S_Fe-S-bd"/>
</dbReference>
<name>A0A1H0ETG1_9BACT</name>
<keyword evidence="3" id="KW-0411">Iron-sulfur</keyword>
<dbReference type="EMBL" id="FNIN01000009">
    <property type="protein sequence ID" value="SDN85747.1"/>
    <property type="molecule type" value="Genomic_DNA"/>
</dbReference>
<sequence length="447" mass="48880">MAACRVKEKPKVLPVDLSAIIPEKEGTMRKMEDVIYLNNAPHHEEPDNIYFVQVDPTKCQGCGECEEHCATGAIQSINEEGIHQVLSPSACMNCGQCLANCPYGAIYEGVSFVDEVFEKLRDPETVVVSMPAPAVRYALGECFGYSPGTYVGGKMHAALRKLGFDYIWDNEFAADLTIMEEGTELIERIKHPSKDKPLPQFTSCCPGWVKFCESFYPDLLPYLSTCKSPIGMLSALAKTYGAHQTHTPGQKIYTVSIMPCIAKKYEGLRPEMADSGFRDIDATINTRELAYMIKKAGIDFRSLPSQDPDPVLGMSTGAATIFGTSGGVMEAALRLAYEVLSGQKLTKPDIKIVRTHEGIKAADIKIPKFGTIKVAVASGLKNAAKLCEEVRAGKSPYHFIEIMACPGGCVNGGGQPLDPSIREEASLFKRMIAKINKRYKGRKPTIS</sequence>
<dbReference type="STRING" id="206665.SAMN04488516_10944"/>